<dbReference type="OMA" id="KAMQIEF"/>
<feature type="region of interest" description="Disordered" evidence="1">
    <location>
        <begin position="319"/>
        <end position="344"/>
    </location>
</feature>
<evidence type="ECO:0000313" key="5">
    <source>
        <dbReference type="Proteomes" id="UP000008142"/>
    </source>
</evidence>
<dbReference type="Pfam" id="PF13391">
    <property type="entry name" value="HNH_2"/>
    <property type="match status" value="1"/>
</dbReference>
<dbReference type="OrthoDB" id="5416097at2759"/>
<protein>
    <recommendedName>
        <fullName evidence="2">HNH nuclease domain-containing protein</fullName>
    </recommendedName>
</protein>
<dbReference type="Proteomes" id="UP000008142">
    <property type="component" value="Unassembled WGS sequence"/>
</dbReference>
<dbReference type="AlphaFoldDB" id="F0UT31"/>
<accession>F0UT31</accession>
<evidence type="ECO:0000313" key="3">
    <source>
        <dbReference type="EMBL" id="EGC49058.1"/>
    </source>
</evidence>
<dbReference type="HOGENOM" id="CLU_039755_0_0_1"/>
<proteinExistence type="predicted"/>
<reference evidence="5" key="1">
    <citation type="submission" date="2008-07" db="EMBL/GenBank/DDBJ databases">
        <title>Annotation of Ajellomyces capsulatus strain H88.</title>
        <authorList>
            <person name="Champion M."/>
            <person name="Cuomo C."/>
            <person name="Ma L.-J."/>
            <person name="Henn M.R."/>
            <person name="Sil A."/>
            <person name="Goldman B."/>
            <person name="Young S.K."/>
            <person name="Kodira C.D."/>
            <person name="Zeng Q."/>
            <person name="Koehrsen M."/>
            <person name="Alvarado L."/>
            <person name="Berlin A."/>
            <person name="Borenstein D."/>
            <person name="Chen Z."/>
            <person name="Engels R."/>
            <person name="Freedman E."/>
            <person name="Gellesch M."/>
            <person name="Goldberg J."/>
            <person name="Griggs A."/>
            <person name="Gujja S."/>
            <person name="Heiman D."/>
            <person name="Hepburn T."/>
            <person name="Howarth C."/>
            <person name="Jen D."/>
            <person name="Larson L."/>
            <person name="Lewis B."/>
            <person name="Mehta T."/>
            <person name="Park D."/>
            <person name="Pearson M."/>
            <person name="Roberts A."/>
            <person name="Saif S."/>
            <person name="Shea T."/>
            <person name="Shenoy N."/>
            <person name="Sisk P."/>
            <person name="Stolte C."/>
            <person name="Sykes S."/>
            <person name="Walk T."/>
            <person name="White J."/>
            <person name="Yandava C."/>
            <person name="Klein B."/>
            <person name="McEwen J.G."/>
            <person name="Puccia R."/>
            <person name="Goldman G.H."/>
            <person name="Felipe M.S."/>
            <person name="Nino-Vega G."/>
            <person name="San-Blas G."/>
            <person name="Taylor J."/>
            <person name="Mendoza L."/>
            <person name="Galagan J."/>
            <person name="Nusbaum C."/>
            <person name="Birren B."/>
        </authorList>
    </citation>
    <scope>NUCLEOTIDE SEQUENCE [LARGE SCALE GENOMIC DNA]</scope>
    <source>
        <strain evidence="5">H88</strain>
    </source>
</reference>
<dbReference type="VEuPathDB" id="FungiDB:I7I53_02279"/>
<evidence type="ECO:0000259" key="2">
    <source>
        <dbReference type="Pfam" id="PF13391"/>
    </source>
</evidence>
<organism evidence="5">
    <name type="scientific">Ajellomyces capsulatus (strain H88)</name>
    <name type="common">Darling's disease fungus</name>
    <name type="synonym">Histoplasma capsulatum</name>
    <dbReference type="NCBI Taxonomy" id="544711"/>
    <lineage>
        <taxon>Eukaryota</taxon>
        <taxon>Fungi</taxon>
        <taxon>Dikarya</taxon>
        <taxon>Ascomycota</taxon>
        <taxon>Pezizomycotina</taxon>
        <taxon>Eurotiomycetes</taxon>
        <taxon>Eurotiomycetidae</taxon>
        <taxon>Onygenales</taxon>
        <taxon>Ajellomycetaceae</taxon>
        <taxon>Histoplasma</taxon>
    </lineage>
</organism>
<dbReference type="InterPro" id="IPR003615">
    <property type="entry name" value="HNH_nuc"/>
</dbReference>
<gene>
    <name evidence="3" type="ORF">HCEG_08273</name>
    <name evidence="4" type="ORF">I7I53_02279</name>
</gene>
<evidence type="ECO:0000256" key="1">
    <source>
        <dbReference type="SAM" id="MobiDB-lite"/>
    </source>
</evidence>
<evidence type="ECO:0000313" key="4">
    <source>
        <dbReference type="EMBL" id="QSS54649.1"/>
    </source>
</evidence>
<sequence>MASTCMTSKVPLSDLEGEHWNVRSSQRTDILKQLKTVLNDVIGSVTVSPCFWALCQTADVSKLESMIRDVSEMPKASVTRGFLEATIDDSDFVVDRWLQNISVKSTTSSMRRSSSASDQCKARDNHRCILTGWPNPEAAHIYPFCLLRAAQREPRASHRFWHLLGIFWEKERVDRWKAEFFRDSPNLTDPADTCSNMLSLDKTAHALWGAGRFALRPVALSADRKAMQIEFYWQKKPAHGKDEIDLLSEPETSRGLYDYDDGEGLSCITGKRGKNGQPKYGALVSGQRVTVSTDDPDKRPLPSWDLLEMQWVLQRVAGMSGAAEPSDHKREDSGDTDETLVDREAPIRRVREVFKWLDSMPEEKKFATDLTPKLALQ</sequence>
<dbReference type="EMBL" id="DS990642">
    <property type="protein sequence ID" value="EGC49058.1"/>
    <property type="molecule type" value="Genomic_DNA"/>
</dbReference>
<name>F0UT31_AJEC8</name>
<feature type="domain" description="HNH nuclease" evidence="2">
    <location>
        <begin position="128"/>
        <end position="215"/>
    </location>
</feature>
<dbReference type="Proteomes" id="UP000663419">
    <property type="component" value="Chromosome 3"/>
</dbReference>
<reference evidence="4" key="2">
    <citation type="submission" date="2021-01" db="EMBL/GenBank/DDBJ databases">
        <title>Chromosome-level genome assembly of a human fungal pathogen reveals clustering of transcriptionally co-regulated genes.</title>
        <authorList>
            <person name="Voorhies M."/>
            <person name="Cohen S."/>
            <person name="Shea T.P."/>
            <person name="Petrus S."/>
            <person name="Munoz J.F."/>
            <person name="Poplawski S."/>
            <person name="Goldman W.E."/>
            <person name="Michael T."/>
            <person name="Cuomo C.A."/>
            <person name="Sil A."/>
            <person name="Beyhan S."/>
        </authorList>
    </citation>
    <scope>NUCLEOTIDE SEQUENCE</scope>
    <source>
        <strain evidence="4">H88</strain>
    </source>
</reference>
<dbReference type="EMBL" id="CP069104">
    <property type="protein sequence ID" value="QSS54649.1"/>
    <property type="molecule type" value="Genomic_DNA"/>
</dbReference>